<sequence>MFTLTSATILLIFPALEMVTLYEKVDQDKTSALSIRLEKVLAVDEEAETCTTPTTKEHRIPEVVTCPPAPGKCNASFLSIKNVSKKKKSKKVDKLFVSSEFESMLGLHQVSCKKIPWRSKKKFQ</sequence>
<dbReference type="EMBL" id="CM047736">
    <property type="protein sequence ID" value="KAJ0054221.1"/>
    <property type="molecule type" value="Genomic_DNA"/>
</dbReference>
<evidence type="ECO:0000313" key="1">
    <source>
        <dbReference type="EMBL" id="KAJ0054221.1"/>
    </source>
</evidence>
<keyword evidence="2" id="KW-1185">Reference proteome</keyword>
<name>A0ACC0ZLU9_9ROSI</name>
<reference evidence="2" key="1">
    <citation type="journal article" date="2023" name="G3 (Bethesda)">
        <title>Genome assembly and association tests identify interacting loci associated with vigor, precocity, and sex in interspecific pistachio rootstocks.</title>
        <authorList>
            <person name="Palmer W."/>
            <person name="Jacygrad E."/>
            <person name="Sagayaradj S."/>
            <person name="Cavanaugh K."/>
            <person name="Han R."/>
            <person name="Bertier L."/>
            <person name="Beede B."/>
            <person name="Kafkas S."/>
            <person name="Golino D."/>
            <person name="Preece J."/>
            <person name="Michelmore R."/>
        </authorList>
    </citation>
    <scope>NUCLEOTIDE SEQUENCE [LARGE SCALE GENOMIC DNA]</scope>
</reference>
<organism evidence="1 2">
    <name type="scientific">Pistacia integerrima</name>
    <dbReference type="NCBI Taxonomy" id="434235"/>
    <lineage>
        <taxon>Eukaryota</taxon>
        <taxon>Viridiplantae</taxon>
        <taxon>Streptophyta</taxon>
        <taxon>Embryophyta</taxon>
        <taxon>Tracheophyta</taxon>
        <taxon>Spermatophyta</taxon>
        <taxon>Magnoliopsida</taxon>
        <taxon>eudicotyledons</taxon>
        <taxon>Gunneridae</taxon>
        <taxon>Pentapetalae</taxon>
        <taxon>rosids</taxon>
        <taxon>malvids</taxon>
        <taxon>Sapindales</taxon>
        <taxon>Anacardiaceae</taxon>
        <taxon>Pistacia</taxon>
    </lineage>
</organism>
<protein>
    <submittedName>
        <fullName evidence="1">Uncharacterized protein</fullName>
    </submittedName>
</protein>
<comment type="caution">
    <text evidence="1">The sequence shown here is derived from an EMBL/GenBank/DDBJ whole genome shotgun (WGS) entry which is preliminary data.</text>
</comment>
<evidence type="ECO:0000313" key="2">
    <source>
        <dbReference type="Proteomes" id="UP001163603"/>
    </source>
</evidence>
<dbReference type="Proteomes" id="UP001163603">
    <property type="component" value="Chromosome 1"/>
</dbReference>
<proteinExistence type="predicted"/>
<accession>A0ACC0ZLU9</accession>
<gene>
    <name evidence="1" type="ORF">Pint_00743</name>
</gene>